<name>W6YGH4_COCC2</name>
<dbReference type="EMBL" id="KI964704">
    <property type="protein sequence ID" value="EUC30351.1"/>
    <property type="molecule type" value="Genomic_DNA"/>
</dbReference>
<accession>W6YGH4</accession>
<sequence length="477" mass="54477">MESSELFENTSGRWIWNDSSKHAGRRRAFNVSEFKRLAAAAVNRNAKDVARFEKLSKGGFNRTFLITMCDGFQLVGRIPYLSTQPRHLVVASEVATMNFLHNGAGTEYMFMELARGKNLGDIWFDLSIEARITVVTSLVELESRLFSLTFPASGSLYHTKDIQPGLERVEVPIADSAYDGHFCIGLDTSLSFWQIHGYQAQSPSEHLSNLEKYLQTVPYLVPDGNSTLVRPTMRHPDLQPNNIFVTDDFRIASVIDWQHCTILPLFLQCGIPNSLQNYGDSISESLTFPELPPNFDKLSENAQFRETMLLHRRQVHYFYVVATASLNPTHYDALTANFSILRRKLFVHASDPWQGDIFSLKNDLIDLTKNWDKVVASQSNTDGETRHPCPIAFSEDEVAECLRLHDAQVDADESLRDCRDLIDIGVEGWVPAELYDEIKQREQEFKAEALKAAESEEERQQVFEHWVFDDFDEEEYS</sequence>
<dbReference type="OrthoDB" id="10003767at2759"/>
<dbReference type="Proteomes" id="UP000053841">
    <property type="component" value="Unassembled WGS sequence"/>
</dbReference>
<dbReference type="InterPro" id="IPR051035">
    <property type="entry name" value="Mito_inheritance_9"/>
</dbReference>
<organism evidence="1 2">
    <name type="scientific">Cochliobolus carbonum (strain 26-R-13)</name>
    <name type="common">Maize leaf spot fungus</name>
    <name type="synonym">Bipolaris zeicola</name>
    <dbReference type="NCBI Taxonomy" id="930089"/>
    <lineage>
        <taxon>Eukaryota</taxon>
        <taxon>Fungi</taxon>
        <taxon>Dikarya</taxon>
        <taxon>Ascomycota</taxon>
        <taxon>Pezizomycotina</taxon>
        <taxon>Dothideomycetes</taxon>
        <taxon>Pleosporomycetidae</taxon>
        <taxon>Pleosporales</taxon>
        <taxon>Pleosporineae</taxon>
        <taxon>Pleosporaceae</taxon>
        <taxon>Bipolaris</taxon>
    </lineage>
</organism>
<gene>
    <name evidence="1" type="ORF">COCCADRAFT_39406</name>
</gene>
<dbReference type="STRING" id="930089.W6YGH4"/>
<proteinExistence type="predicted"/>
<dbReference type="GO" id="GO:0005739">
    <property type="term" value="C:mitochondrion"/>
    <property type="evidence" value="ECO:0007669"/>
    <property type="project" value="TreeGrafter"/>
</dbReference>
<reference evidence="1 2" key="1">
    <citation type="journal article" date="2013" name="PLoS Genet.">
        <title>Comparative genome structure, secondary metabolite, and effector coding capacity across Cochliobolus pathogens.</title>
        <authorList>
            <person name="Condon B.J."/>
            <person name="Leng Y."/>
            <person name="Wu D."/>
            <person name="Bushley K.E."/>
            <person name="Ohm R.A."/>
            <person name="Otillar R."/>
            <person name="Martin J."/>
            <person name="Schackwitz W."/>
            <person name="Grimwood J."/>
            <person name="MohdZainudin N."/>
            <person name="Xue C."/>
            <person name="Wang R."/>
            <person name="Manning V.A."/>
            <person name="Dhillon B."/>
            <person name="Tu Z.J."/>
            <person name="Steffenson B.J."/>
            <person name="Salamov A."/>
            <person name="Sun H."/>
            <person name="Lowry S."/>
            <person name="LaButti K."/>
            <person name="Han J."/>
            <person name="Copeland A."/>
            <person name="Lindquist E."/>
            <person name="Barry K."/>
            <person name="Schmutz J."/>
            <person name="Baker S.E."/>
            <person name="Ciuffetti L.M."/>
            <person name="Grigoriev I.V."/>
            <person name="Zhong S."/>
            <person name="Turgeon B.G."/>
        </authorList>
    </citation>
    <scope>NUCLEOTIDE SEQUENCE [LARGE SCALE GENOMIC DNA]</scope>
    <source>
        <strain evidence="1 2">26-R-13</strain>
    </source>
</reference>
<dbReference type="HOGENOM" id="CLU_019189_9_1_1"/>
<dbReference type="KEGG" id="bze:COCCADRAFT_39406"/>
<dbReference type="AlphaFoldDB" id="W6YGH4"/>
<evidence type="ECO:0000313" key="1">
    <source>
        <dbReference type="EMBL" id="EUC30351.1"/>
    </source>
</evidence>
<evidence type="ECO:0000313" key="2">
    <source>
        <dbReference type="Proteomes" id="UP000053841"/>
    </source>
</evidence>
<dbReference type="SUPFAM" id="SSF56112">
    <property type="entry name" value="Protein kinase-like (PK-like)"/>
    <property type="match status" value="1"/>
</dbReference>
<dbReference type="InterPro" id="IPR011009">
    <property type="entry name" value="Kinase-like_dom_sf"/>
</dbReference>
<dbReference type="GeneID" id="19148989"/>
<keyword evidence="2" id="KW-1185">Reference proteome</keyword>
<dbReference type="eggNOG" id="ENOG502SHAC">
    <property type="taxonomic scope" value="Eukaryota"/>
</dbReference>
<dbReference type="PANTHER" id="PTHR36091">
    <property type="entry name" value="ALTERED INHERITANCE OF MITOCHONDRIA PROTEIN 9, MITOCHONDRIAL"/>
    <property type="match status" value="1"/>
</dbReference>
<protein>
    <submittedName>
        <fullName evidence="1">Uncharacterized protein</fullName>
    </submittedName>
</protein>
<dbReference type="RefSeq" id="XP_007715341.1">
    <property type="nucleotide sequence ID" value="XM_007717151.1"/>
</dbReference>
<dbReference type="PANTHER" id="PTHR36091:SF2">
    <property type="entry name" value="AMINOGLYCOSIDE PHOSPHOTRANSFERASE DOMAIN-CONTAINING PROTEIN"/>
    <property type="match status" value="1"/>
</dbReference>